<proteinExistence type="predicted"/>
<feature type="region of interest" description="Disordered" evidence="1">
    <location>
        <begin position="159"/>
        <end position="201"/>
    </location>
</feature>
<accession>A0A8X6NTE4</accession>
<organism evidence="2 3">
    <name type="scientific">Nephila pilipes</name>
    <name type="common">Giant wood spider</name>
    <name type="synonym">Nephila maculata</name>
    <dbReference type="NCBI Taxonomy" id="299642"/>
    <lineage>
        <taxon>Eukaryota</taxon>
        <taxon>Metazoa</taxon>
        <taxon>Ecdysozoa</taxon>
        <taxon>Arthropoda</taxon>
        <taxon>Chelicerata</taxon>
        <taxon>Arachnida</taxon>
        <taxon>Araneae</taxon>
        <taxon>Araneomorphae</taxon>
        <taxon>Entelegynae</taxon>
        <taxon>Araneoidea</taxon>
        <taxon>Nephilidae</taxon>
        <taxon>Nephila</taxon>
    </lineage>
</organism>
<dbReference type="AlphaFoldDB" id="A0A8X6NTE4"/>
<dbReference type="OrthoDB" id="424490at2759"/>
<sequence length="519" mass="58458">METSTTMDTNAPSGESLESFLESVRVDALRANLSSIQNSSDYLSIAIFAENKLNCLSNFMFPDINVSNNISVDLIKIIEEARLKFSILKHQEMKDDLNQFTNLCQSWGIQNPATQTPFVLAKPRQRKNSLPGETSKKQKLEATTCQNKFSVLYIEDPPEELQIDEPLPPSPTPEKTTTKPKKKHGPSKKPASLANKQPPAPTPVITAAQIAQPSTSTATPSIRTIPNQQMLPKPLTAPPITIDNMHPSLENINLFDIGSLKEETVKDILTEARVLPDRISTPICPICGHETSANKDSSRKLGWVWICKNKYRYGCSGKINPLSNTFFENMKIRLLDVFLLIICFVTKMQVSLVLEHLNLFRNRRGQPQMSWATIVDFYSRMREVTEIVASHHDKLLGGPDKTILLDETFLTKRKYNRGRKTQTMTQVVLGIYCRRTRLSTMKSLDAKVQLFLEDISLVFPGYGKKGLELKKIEIPTVESEGISDKMPKTSNKKLLEALSDDDEVPFMDDVDGDPDWEDF</sequence>
<gene>
    <name evidence="2" type="ORF">NPIL_671761</name>
</gene>
<feature type="compositionally biased region" description="Basic residues" evidence="1">
    <location>
        <begin position="178"/>
        <end position="187"/>
    </location>
</feature>
<reference evidence="2" key="1">
    <citation type="submission" date="2020-08" db="EMBL/GenBank/DDBJ databases">
        <title>Multicomponent nature underlies the extraordinary mechanical properties of spider dragline silk.</title>
        <authorList>
            <person name="Kono N."/>
            <person name="Nakamura H."/>
            <person name="Mori M."/>
            <person name="Yoshida Y."/>
            <person name="Ohtoshi R."/>
            <person name="Malay A.D."/>
            <person name="Moran D.A.P."/>
            <person name="Tomita M."/>
            <person name="Numata K."/>
            <person name="Arakawa K."/>
        </authorList>
    </citation>
    <scope>NUCLEOTIDE SEQUENCE</scope>
</reference>
<evidence type="ECO:0000313" key="3">
    <source>
        <dbReference type="Proteomes" id="UP000887013"/>
    </source>
</evidence>
<evidence type="ECO:0000313" key="2">
    <source>
        <dbReference type="EMBL" id="GFT32053.1"/>
    </source>
</evidence>
<protein>
    <submittedName>
        <fullName evidence="2">Uncharacterized protein</fullName>
    </submittedName>
</protein>
<dbReference type="EMBL" id="BMAW01013113">
    <property type="protein sequence ID" value="GFT32053.1"/>
    <property type="molecule type" value="Genomic_DNA"/>
</dbReference>
<evidence type="ECO:0000256" key="1">
    <source>
        <dbReference type="SAM" id="MobiDB-lite"/>
    </source>
</evidence>
<keyword evidence="3" id="KW-1185">Reference proteome</keyword>
<name>A0A8X6NTE4_NEPPI</name>
<dbReference type="Proteomes" id="UP000887013">
    <property type="component" value="Unassembled WGS sequence"/>
</dbReference>
<feature type="region of interest" description="Disordered" evidence="1">
    <location>
        <begin position="120"/>
        <end position="141"/>
    </location>
</feature>
<comment type="caution">
    <text evidence="2">The sequence shown here is derived from an EMBL/GenBank/DDBJ whole genome shotgun (WGS) entry which is preliminary data.</text>
</comment>